<gene>
    <name evidence="3" type="ORF">R9Z33_08895</name>
</gene>
<dbReference type="Gene3D" id="3.90.550.10">
    <property type="entry name" value="Spore Coat Polysaccharide Biosynthesis Protein SpsA, Chain A"/>
    <property type="match status" value="1"/>
</dbReference>
<feature type="domain" description="Glycosyltransferase 2-like" evidence="1">
    <location>
        <begin position="397"/>
        <end position="561"/>
    </location>
</feature>
<name>A0ABZ0PNT0_9PROT</name>
<reference evidence="3 4" key="1">
    <citation type="submission" date="2023-11" db="EMBL/GenBank/DDBJ databases">
        <title>Arctic aerobic anoxygenic photoheterotroph Sediminicoccus rosea KRV36 adapts its photosynthesis to long days of polar summer.</title>
        <authorList>
            <person name="Tomasch J."/>
            <person name="Kopejtka K."/>
            <person name="Bily T."/>
            <person name="Gardiner A.T."/>
            <person name="Gardian Z."/>
            <person name="Shivaramu S."/>
            <person name="Koblizek M."/>
            <person name="Engelhardt F."/>
            <person name="Kaftan D."/>
        </authorList>
    </citation>
    <scope>NUCLEOTIDE SEQUENCE [LARGE SCALE GENOMIC DNA]</scope>
    <source>
        <strain evidence="3 4">R-30</strain>
    </source>
</reference>
<dbReference type="InterPro" id="IPR029044">
    <property type="entry name" value="Nucleotide-diphossugar_trans"/>
</dbReference>
<dbReference type="Pfam" id="PF13692">
    <property type="entry name" value="Glyco_trans_1_4"/>
    <property type="match status" value="1"/>
</dbReference>
<evidence type="ECO:0000259" key="1">
    <source>
        <dbReference type="Pfam" id="PF00535"/>
    </source>
</evidence>
<keyword evidence="3" id="KW-0808">Transferase</keyword>
<dbReference type="SUPFAM" id="SSF53448">
    <property type="entry name" value="Nucleotide-diphospho-sugar transferases"/>
    <property type="match status" value="1"/>
</dbReference>
<proteinExistence type="predicted"/>
<dbReference type="PANTHER" id="PTHR43685:SF2">
    <property type="entry name" value="GLYCOSYLTRANSFERASE 2-LIKE DOMAIN-CONTAINING PROTEIN"/>
    <property type="match status" value="1"/>
</dbReference>
<accession>A0ABZ0PNT0</accession>
<evidence type="ECO:0000313" key="4">
    <source>
        <dbReference type="Proteomes" id="UP001305521"/>
    </source>
</evidence>
<evidence type="ECO:0000259" key="2">
    <source>
        <dbReference type="Pfam" id="PF13439"/>
    </source>
</evidence>
<dbReference type="Pfam" id="PF00535">
    <property type="entry name" value="Glycos_transf_2"/>
    <property type="match status" value="1"/>
</dbReference>
<dbReference type="Pfam" id="PF13439">
    <property type="entry name" value="Glyco_transf_4"/>
    <property type="match status" value="1"/>
</dbReference>
<keyword evidence="4" id="KW-1185">Reference proteome</keyword>
<dbReference type="InterPro" id="IPR028098">
    <property type="entry name" value="Glyco_trans_4-like_N"/>
</dbReference>
<dbReference type="SUPFAM" id="SSF53756">
    <property type="entry name" value="UDP-Glycosyltransferase/glycogen phosphorylase"/>
    <property type="match status" value="1"/>
</dbReference>
<dbReference type="RefSeq" id="WP_318650935.1">
    <property type="nucleotide sequence ID" value="NZ_CP137852.1"/>
</dbReference>
<dbReference type="EC" id="2.4.-.-" evidence="3"/>
<keyword evidence="3" id="KW-0328">Glycosyltransferase</keyword>
<dbReference type="GO" id="GO:0016757">
    <property type="term" value="F:glycosyltransferase activity"/>
    <property type="evidence" value="ECO:0007669"/>
    <property type="project" value="UniProtKB-KW"/>
</dbReference>
<organism evidence="3 4">
    <name type="scientific">Sediminicoccus rosea</name>
    <dbReference type="NCBI Taxonomy" id="1225128"/>
    <lineage>
        <taxon>Bacteria</taxon>
        <taxon>Pseudomonadati</taxon>
        <taxon>Pseudomonadota</taxon>
        <taxon>Alphaproteobacteria</taxon>
        <taxon>Acetobacterales</taxon>
        <taxon>Roseomonadaceae</taxon>
        <taxon>Sediminicoccus</taxon>
    </lineage>
</organism>
<dbReference type="Proteomes" id="UP001305521">
    <property type="component" value="Chromosome"/>
</dbReference>
<dbReference type="EMBL" id="CP137852">
    <property type="protein sequence ID" value="WPB86978.1"/>
    <property type="molecule type" value="Genomic_DNA"/>
</dbReference>
<dbReference type="CDD" id="cd00761">
    <property type="entry name" value="Glyco_tranf_GTA_type"/>
    <property type="match status" value="1"/>
</dbReference>
<dbReference type="InterPro" id="IPR050834">
    <property type="entry name" value="Glycosyltransf_2"/>
</dbReference>
<feature type="domain" description="Glycosyltransferase subfamily 4-like N-terminal" evidence="2">
    <location>
        <begin position="20"/>
        <end position="189"/>
    </location>
</feature>
<dbReference type="Gene3D" id="3.40.50.2000">
    <property type="entry name" value="Glycogen Phosphorylase B"/>
    <property type="match status" value="2"/>
</dbReference>
<evidence type="ECO:0000313" key="3">
    <source>
        <dbReference type="EMBL" id="WPB86978.1"/>
    </source>
</evidence>
<protein>
    <submittedName>
        <fullName evidence="3">Glycosyltransferase</fullName>
        <ecNumber evidence="3">2.4.-.-</ecNumber>
    </submittedName>
</protein>
<sequence length="728" mass="79767">MRRQRICLLTLDFVGPIRNGGMGTAFLALAETLVAAGHEVTICYPSSYTENEPVTRWRRHYAKRGIDFVSLFLEGGEAELSLGAYHWLKTRDFDAIHFHEMRGIGYWITVAKRCGLAFARTRLVCQIHSPTFWHFAHSAQFITHSGELETDWMERRSAEGADLVTAPSRYILDVAAEMGWKLPSAQVMPNLLPSSFLGRAADPAPRPVEELVFFGRLEERKGLGLFCEAVTRLIRAGQAPARVTFLGKVGHMAGVHALAWIGAAAEAWPMPWTVVNDLDPHQAREYLAEPGRLAVIASRMENAPYVVLECLAAGLPLLAPDVGGIGELVAEADRARLLYPRNPASLAAALGRALTEGAAPGRAAITPEAAGRLWLDWHEALAPLTAPPVLSGQPLVSVCMAAFNRHGPLAHAIASIEAQDYPHLELILVDDASTDPAAQRFHAALAPRFAARGWTLLRNAENSWQGITRHRAAEAARGEFLLFMDDDNAAWPDEVSTFVTAARRSGADILTCQMQSFRGAGPPPRHRSARPIGWIPTGPNSALGVFRNGMGDANMFMRRTAWDRMGGFTLDRAYFEDWEFLQAAALAGLHIECLPEILYCYRIWEGAQTAAHDPDFLYRSYARAMRPALAALPEALRPALRLAVERELAGMQARREAYWQHAPHVTEAQGEVARLPPNSAEAMLAAARLALGQEHRATARLLAAQALRIAPGHPGALDLLSRIPEPPA</sequence>
<dbReference type="PANTHER" id="PTHR43685">
    <property type="entry name" value="GLYCOSYLTRANSFERASE"/>
    <property type="match status" value="1"/>
</dbReference>
<dbReference type="CDD" id="cd03801">
    <property type="entry name" value="GT4_PimA-like"/>
    <property type="match status" value="1"/>
</dbReference>
<dbReference type="InterPro" id="IPR001173">
    <property type="entry name" value="Glyco_trans_2-like"/>
</dbReference>